<feature type="compositionally biased region" description="Basic and acidic residues" evidence="1">
    <location>
        <begin position="71"/>
        <end position="82"/>
    </location>
</feature>
<evidence type="ECO:0000256" key="1">
    <source>
        <dbReference type="SAM" id="MobiDB-lite"/>
    </source>
</evidence>
<feature type="region of interest" description="Disordered" evidence="1">
    <location>
        <begin position="165"/>
        <end position="195"/>
    </location>
</feature>
<feature type="compositionally biased region" description="Basic and acidic residues" evidence="1">
    <location>
        <begin position="165"/>
        <end position="175"/>
    </location>
</feature>
<gene>
    <name evidence="2" type="ORF">Tci_020508</name>
</gene>
<feature type="compositionally biased region" description="Basic and acidic residues" evidence="1">
    <location>
        <begin position="102"/>
        <end position="112"/>
    </location>
</feature>
<proteinExistence type="predicted"/>
<protein>
    <submittedName>
        <fullName evidence="2">Uncharacterized protein</fullName>
    </submittedName>
</protein>
<dbReference type="EMBL" id="BKCJ010002434">
    <property type="protein sequence ID" value="GEU48530.1"/>
    <property type="molecule type" value="Genomic_DNA"/>
</dbReference>
<dbReference type="AlphaFoldDB" id="A0A6L2KIC5"/>
<feature type="region of interest" description="Disordered" evidence="1">
    <location>
        <begin position="18"/>
        <end position="153"/>
    </location>
</feature>
<feature type="compositionally biased region" description="Basic and acidic residues" evidence="1">
    <location>
        <begin position="184"/>
        <end position="195"/>
    </location>
</feature>
<evidence type="ECO:0000313" key="2">
    <source>
        <dbReference type="EMBL" id="GEU48530.1"/>
    </source>
</evidence>
<comment type="caution">
    <text evidence="2">The sequence shown here is derived from an EMBL/GenBank/DDBJ whole genome shotgun (WGS) entry which is preliminary data.</text>
</comment>
<sequence length="195" mass="21845">MSQPAEQAQRPANFAFWNTIGKGSKQAPDSNPGYLPADKLREICEKLQPNPTNHGGKDTRKPSSSSWSHVTDNEKLERKEGQVRLPRPKTPITHKTQASSPDVKEPNQHVEEAPLAPRCQKSGRENMQAKKEALSQASRPETATKEGKKREISFEAMSRVAVNVREKSKEYEMKRIGQTADEQSVSREPPHGRRG</sequence>
<accession>A0A6L2KIC5</accession>
<name>A0A6L2KIC5_TANCI</name>
<feature type="compositionally biased region" description="Basic and acidic residues" evidence="1">
    <location>
        <begin position="122"/>
        <end position="133"/>
    </location>
</feature>
<organism evidence="2">
    <name type="scientific">Tanacetum cinerariifolium</name>
    <name type="common">Dalmatian daisy</name>
    <name type="synonym">Chrysanthemum cinerariifolium</name>
    <dbReference type="NCBI Taxonomy" id="118510"/>
    <lineage>
        <taxon>Eukaryota</taxon>
        <taxon>Viridiplantae</taxon>
        <taxon>Streptophyta</taxon>
        <taxon>Embryophyta</taxon>
        <taxon>Tracheophyta</taxon>
        <taxon>Spermatophyta</taxon>
        <taxon>Magnoliopsida</taxon>
        <taxon>eudicotyledons</taxon>
        <taxon>Gunneridae</taxon>
        <taxon>Pentapetalae</taxon>
        <taxon>asterids</taxon>
        <taxon>campanulids</taxon>
        <taxon>Asterales</taxon>
        <taxon>Asteraceae</taxon>
        <taxon>Asteroideae</taxon>
        <taxon>Anthemideae</taxon>
        <taxon>Anthemidinae</taxon>
        <taxon>Tanacetum</taxon>
    </lineage>
</organism>
<feature type="compositionally biased region" description="Basic and acidic residues" evidence="1">
    <location>
        <begin position="142"/>
        <end position="153"/>
    </location>
</feature>
<reference evidence="2" key="1">
    <citation type="journal article" date="2019" name="Sci. Rep.">
        <title>Draft genome of Tanacetum cinerariifolium, the natural source of mosquito coil.</title>
        <authorList>
            <person name="Yamashiro T."/>
            <person name="Shiraishi A."/>
            <person name="Satake H."/>
            <person name="Nakayama K."/>
        </authorList>
    </citation>
    <scope>NUCLEOTIDE SEQUENCE</scope>
</reference>